<accession>A0ABP0I3Q5</accession>
<organism evidence="3 4">
    <name type="scientific">Durusdinium trenchii</name>
    <dbReference type="NCBI Taxonomy" id="1381693"/>
    <lineage>
        <taxon>Eukaryota</taxon>
        <taxon>Sar</taxon>
        <taxon>Alveolata</taxon>
        <taxon>Dinophyceae</taxon>
        <taxon>Suessiales</taxon>
        <taxon>Symbiodiniaceae</taxon>
        <taxon>Durusdinium</taxon>
    </lineage>
</organism>
<name>A0ABP0I3Q5_9DINO</name>
<dbReference type="EMBL" id="CAXAMM010002725">
    <property type="protein sequence ID" value="CAK8997213.1"/>
    <property type="molecule type" value="Genomic_DNA"/>
</dbReference>
<feature type="compositionally biased region" description="Low complexity" evidence="2">
    <location>
        <begin position="61"/>
        <end position="72"/>
    </location>
</feature>
<keyword evidence="1" id="KW-0175">Coiled coil</keyword>
<keyword evidence="4" id="KW-1185">Reference proteome</keyword>
<evidence type="ECO:0000256" key="1">
    <source>
        <dbReference type="SAM" id="Coils"/>
    </source>
</evidence>
<feature type="coiled-coil region" evidence="1">
    <location>
        <begin position="550"/>
        <end position="577"/>
    </location>
</feature>
<comment type="caution">
    <text evidence="3">The sequence shown here is derived from an EMBL/GenBank/DDBJ whole genome shotgun (WGS) entry which is preliminary data.</text>
</comment>
<reference evidence="3 4" key="1">
    <citation type="submission" date="2024-02" db="EMBL/GenBank/DDBJ databases">
        <authorList>
            <person name="Chen Y."/>
            <person name="Shah S."/>
            <person name="Dougan E. K."/>
            <person name="Thang M."/>
            <person name="Chan C."/>
        </authorList>
    </citation>
    <scope>NUCLEOTIDE SEQUENCE [LARGE SCALE GENOMIC DNA]</scope>
</reference>
<gene>
    <name evidence="3" type="ORF">SCF082_LOCUS5126</name>
</gene>
<evidence type="ECO:0000313" key="3">
    <source>
        <dbReference type="EMBL" id="CAK8997213.1"/>
    </source>
</evidence>
<dbReference type="Proteomes" id="UP001642464">
    <property type="component" value="Unassembled WGS sequence"/>
</dbReference>
<feature type="region of interest" description="Disordered" evidence="2">
    <location>
        <begin position="412"/>
        <end position="442"/>
    </location>
</feature>
<feature type="region of interest" description="Disordered" evidence="2">
    <location>
        <begin position="54"/>
        <end position="73"/>
    </location>
</feature>
<protein>
    <submittedName>
        <fullName evidence="3">Chloroplastic/mitochondrial</fullName>
    </submittedName>
</protein>
<proteinExistence type="predicted"/>
<sequence>MAANCAVLRSSLHEMCTDRTSAPCEEERIVQAAVQTEESWGLSRTQRFRSKIGQDGYEAPSASSSSGTAGTSNILVAGPKTAQQHSESCTVTAHADEREDGRETAGTWKPSKTVLWPSLEDGTAELTWRQRLARVMELRAILGLERFHQIDVARPSGVGGGFRMASLLRQGAGWGITTGVHHMQHLPGLVFRAADIAVAKATLQRAQRLFEEAHRWLCFYKHNGPVVLHLLCIMWRVLTTASTLRVQGMQFDMGLCPQYHSTLHGSPHWGCDRFARSCLNDSDAFALFQSKFEKAYGKFTIDKFLIKDEDAKIGKRAKQKFGRRAKAMMFLRHFARHLKRKGAKELWKDPATHLWRCGFGNGLLLGGQALVSSLLCIMHGYGSASEANPRLLLESLARVEVILLATLHPQASRNAMPRDPPALSNDMPRDPPALSNDMPRDPPASRKHLAFRFRLQAFPLQFTPGMNRNLPWSFWGVLIQALIFDNAKFEVDVYEMQSPSSLHYAGYAATSKLRVYVELMQLTVASPADLETARESLLVEEMLLQVRGQIADAKVALEILQDREQKLSSKKRKAESEPDSQP</sequence>
<evidence type="ECO:0000313" key="4">
    <source>
        <dbReference type="Proteomes" id="UP001642464"/>
    </source>
</evidence>
<evidence type="ECO:0000256" key="2">
    <source>
        <dbReference type="SAM" id="MobiDB-lite"/>
    </source>
</evidence>